<dbReference type="InterPro" id="IPR053181">
    <property type="entry name" value="EcdB-like_regulator"/>
</dbReference>
<proteinExistence type="predicted"/>
<accession>A0ABQ1AVB4</accession>
<dbReference type="Gene3D" id="4.10.240.10">
    <property type="entry name" value="Zn(2)-C6 fungal-type DNA-binding domain"/>
    <property type="match status" value="1"/>
</dbReference>
<feature type="compositionally biased region" description="Polar residues" evidence="6">
    <location>
        <begin position="296"/>
        <end position="315"/>
    </location>
</feature>
<name>A0ABQ1AVB4_ASPLE</name>
<comment type="caution">
    <text evidence="8">The sequence shown here is derived from an EMBL/GenBank/DDBJ whole genome shotgun (WGS) entry which is preliminary data.</text>
</comment>
<keyword evidence="5" id="KW-0539">Nucleus</keyword>
<dbReference type="SMART" id="SM00066">
    <property type="entry name" value="GAL4"/>
    <property type="match status" value="1"/>
</dbReference>
<evidence type="ECO:0000256" key="1">
    <source>
        <dbReference type="ARBA" id="ARBA00022723"/>
    </source>
</evidence>
<dbReference type="Pfam" id="PF00172">
    <property type="entry name" value="Zn_clus"/>
    <property type="match status" value="1"/>
</dbReference>
<evidence type="ECO:0000256" key="6">
    <source>
        <dbReference type="SAM" id="MobiDB-lite"/>
    </source>
</evidence>
<keyword evidence="2" id="KW-0805">Transcription regulation</keyword>
<evidence type="ECO:0000259" key="7">
    <source>
        <dbReference type="PROSITE" id="PS50048"/>
    </source>
</evidence>
<dbReference type="SUPFAM" id="SSF57701">
    <property type="entry name" value="Zn2/Cys6 DNA-binding domain"/>
    <property type="match status" value="1"/>
</dbReference>
<evidence type="ECO:0000313" key="8">
    <source>
        <dbReference type="EMBL" id="GFF88742.1"/>
    </source>
</evidence>
<protein>
    <recommendedName>
        <fullName evidence="7">Zn(2)-C6 fungal-type domain-containing protein</fullName>
    </recommendedName>
</protein>
<dbReference type="PANTHER" id="PTHR47785">
    <property type="entry name" value="ZN(II)2CYS6 TRANSCRIPTION FACTOR (EUROFUNG)-RELATED-RELATED"/>
    <property type="match status" value="1"/>
</dbReference>
<keyword evidence="9" id="KW-1185">Reference proteome</keyword>
<sequence length="530" mass="59649">MLPSRTASVCDNCRLRRRRCDRIRPKCSYCISQGVDCIYSRTPDSQPSELVQELMSIRERLESITPLLEQPQVLAPRGDNDPPVTALQNCPPLVLRSPHLMQILGLQSDLAAVLYRLENTAHQPPVSLFEILRRVEERIHPWYPVFHSEFPTHFFQACATGFIPSTISCLSHLVIAVSSLIKNSPHSSHFEAALSMMGNVMHECSVTSVQCLVLFGVYQAYLIRPRQAYEYIQAAFLKLQHFLKSPSYHEETPAAHLVSRLYWTIYILMSETYMHLNLSVPSKTLRGQSKLVPLPSSNDVWSSPSDQNAPSNSSLAEFPQGSDLDSPSQPLQSLSHFRIEVDLQQALDAYATSSMAASEIYNSVFSTADEPIPNERLSTFPDMLSAGLKLQSSGFGLDTYSAVHRAKYHMYEVNGYWPVIYRIILNGSADTELLPYGPLFFESVTAFLSDANIALCVCRPKAWFLCASMYTISMAALRATDVQPLRLLVHTGLWEQLQVTVDALQKYGELSPSVRYMWDSLRERLSEARG</sequence>
<dbReference type="Pfam" id="PF04082">
    <property type="entry name" value="Fungal_trans"/>
    <property type="match status" value="1"/>
</dbReference>
<dbReference type="EMBL" id="BLKI01000065">
    <property type="protein sequence ID" value="GFF88742.1"/>
    <property type="molecule type" value="Genomic_DNA"/>
</dbReference>
<feature type="region of interest" description="Disordered" evidence="6">
    <location>
        <begin position="296"/>
        <end position="330"/>
    </location>
</feature>
<keyword evidence="4" id="KW-0804">Transcription</keyword>
<dbReference type="PROSITE" id="PS50048">
    <property type="entry name" value="ZN2_CY6_FUNGAL_2"/>
    <property type="match status" value="1"/>
</dbReference>
<evidence type="ECO:0000256" key="5">
    <source>
        <dbReference type="ARBA" id="ARBA00023242"/>
    </source>
</evidence>
<evidence type="ECO:0000256" key="2">
    <source>
        <dbReference type="ARBA" id="ARBA00023015"/>
    </source>
</evidence>
<organism evidence="8 9">
    <name type="scientific">Aspergillus lentulus</name>
    <dbReference type="NCBI Taxonomy" id="293939"/>
    <lineage>
        <taxon>Eukaryota</taxon>
        <taxon>Fungi</taxon>
        <taxon>Dikarya</taxon>
        <taxon>Ascomycota</taxon>
        <taxon>Pezizomycotina</taxon>
        <taxon>Eurotiomycetes</taxon>
        <taxon>Eurotiomycetidae</taxon>
        <taxon>Eurotiales</taxon>
        <taxon>Aspergillaceae</taxon>
        <taxon>Aspergillus</taxon>
        <taxon>Aspergillus subgen. Fumigati</taxon>
    </lineage>
</organism>
<dbReference type="Proteomes" id="UP000465220">
    <property type="component" value="Unassembled WGS sequence"/>
</dbReference>
<gene>
    <name evidence="8" type="ORF">IFM60648_08490</name>
</gene>
<keyword evidence="1" id="KW-0479">Metal-binding</keyword>
<evidence type="ECO:0000256" key="4">
    <source>
        <dbReference type="ARBA" id="ARBA00023163"/>
    </source>
</evidence>
<dbReference type="InterPro" id="IPR001138">
    <property type="entry name" value="Zn2Cys6_DnaBD"/>
</dbReference>
<dbReference type="InterPro" id="IPR036864">
    <property type="entry name" value="Zn2-C6_fun-type_DNA-bd_sf"/>
</dbReference>
<keyword evidence="3" id="KW-0238">DNA-binding</keyword>
<dbReference type="CDD" id="cd12148">
    <property type="entry name" value="fungal_TF_MHR"/>
    <property type="match status" value="1"/>
</dbReference>
<evidence type="ECO:0000256" key="3">
    <source>
        <dbReference type="ARBA" id="ARBA00023125"/>
    </source>
</evidence>
<dbReference type="PROSITE" id="PS00463">
    <property type="entry name" value="ZN2_CY6_FUNGAL_1"/>
    <property type="match status" value="1"/>
</dbReference>
<dbReference type="InterPro" id="IPR007219">
    <property type="entry name" value="XnlR_reg_dom"/>
</dbReference>
<reference evidence="8 9" key="1">
    <citation type="submission" date="2020-01" db="EMBL/GenBank/DDBJ databases">
        <title>Draft genome sequence of Aspergillus lentulus IFM 60648.</title>
        <authorList>
            <person name="Takahashi H."/>
            <person name="Yaguchi T."/>
        </authorList>
    </citation>
    <scope>NUCLEOTIDE SEQUENCE [LARGE SCALE GENOMIC DNA]</scope>
    <source>
        <strain evidence="8 9">IFM 60648</strain>
    </source>
</reference>
<evidence type="ECO:0000313" key="9">
    <source>
        <dbReference type="Proteomes" id="UP000465220"/>
    </source>
</evidence>
<dbReference type="PANTHER" id="PTHR47785:SF3">
    <property type="entry name" value="ZN(2)-C6 FUNGAL-TYPE DOMAIN-CONTAINING PROTEIN"/>
    <property type="match status" value="1"/>
</dbReference>
<feature type="domain" description="Zn(2)-C6 fungal-type" evidence="7">
    <location>
        <begin position="9"/>
        <end position="39"/>
    </location>
</feature>